<protein>
    <submittedName>
        <fullName evidence="1">Uncharacterized protein</fullName>
    </submittedName>
</protein>
<organism evidence="1 2">
    <name type="scientific">Thermithiobacillus plumbiphilus</name>
    <dbReference type="NCBI Taxonomy" id="1729899"/>
    <lineage>
        <taxon>Bacteria</taxon>
        <taxon>Pseudomonadati</taxon>
        <taxon>Pseudomonadota</taxon>
        <taxon>Acidithiobacillia</taxon>
        <taxon>Acidithiobacillales</taxon>
        <taxon>Thermithiobacillaceae</taxon>
        <taxon>Thermithiobacillus</taxon>
    </lineage>
</organism>
<name>A0ABU9D9F4_9PROT</name>
<proteinExistence type="predicted"/>
<evidence type="ECO:0000313" key="1">
    <source>
        <dbReference type="EMBL" id="MEK8090086.1"/>
    </source>
</evidence>
<accession>A0ABU9D9F4</accession>
<evidence type="ECO:0000313" key="2">
    <source>
        <dbReference type="Proteomes" id="UP001446205"/>
    </source>
</evidence>
<gene>
    <name evidence="1" type="ORF">WOB96_09950</name>
</gene>
<dbReference type="Proteomes" id="UP001446205">
    <property type="component" value="Unassembled WGS sequence"/>
</dbReference>
<comment type="caution">
    <text evidence="1">The sequence shown here is derived from an EMBL/GenBank/DDBJ whole genome shotgun (WGS) entry which is preliminary data.</text>
</comment>
<keyword evidence="2" id="KW-1185">Reference proteome</keyword>
<reference evidence="1 2" key="1">
    <citation type="submission" date="2024-04" db="EMBL/GenBank/DDBJ databases">
        <authorList>
            <person name="Abashina T."/>
            <person name="Shaikin A."/>
        </authorList>
    </citation>
    <scope>NUCLEOTIDE SEQUENCE [LARGE SCALE GENOMIC DNA]</scope>
    <source>
        <strain evidence="1 2">AAFK</strain>
    </source>
</reference>
<sequence length="78" mass="8752">MARTAYPKLSQEKYPTIDPKVEMSAAEAKKILDYLDTQDYAADAALRINVAEFHQLLSCFVSLYVECKQAQEADAAIH</sequence>
<dbReference type="RefSeq" id="WP_341371143.1">
    <property type="nucleotide sequence ID" value="NZ_JBBPCO010000009.1"/>
</dbReference>
<dbReference type="EMBL" id="JBBPCO010000009">
    <property type="protein sequence ID" value="MEK8090086.1"/>
    <property type="molecule type" value="Genomic_DNA"/>
</dbReference>